<comment type="caution">
    <text evidence="1">The sequence shown here is derived from an EMBL/GenBank/DDBJ whole genome shotgun (WGS) entry which is preliminary data.</text>
</comment>
<sequence length="472" mass="52956">MLSLCSQDRQARTCVLRKTIHPYPCLRFGPGTAYILYHTFVQAWTRALSISIYATNTISDLECAYTRPSICHPTSHDTPAPIFLFPDHADPRRHRGHVRVGSGVGRELYVDGDNNLSIGEQVRAMQTTRGPRATGHSPLHPIPVPFSFIPTSSERAPWLDLYYVMFGSACGCWGVGRSDTVLLYPRRIISGTRRESGFYTPRLYRIGGGSSITAACTPMGTMDLVSSEPDCTKGDSGLKLVNWSCDEFTRDTYYRYAPLIEIVHVPSDVAVVFRDLCAQARDRWREDYEDRTVVTRNRNDGPILTLLPGKGLTTEFDWSVYLDEYWSIANCKEHTDYSHVVTFTRYRSTCPLNSTRPNRTTRSLELLMLPFTDSCHAQCAIGCQSYQSAIKSLVARDLKDSKERGRAIALDQLANDSNNPDTRHAQPPSCECVAGLRTGRCQDGGWLLVVVGEEEETARFVMWAQVSRGKVN</sequence>
<evidence type="ECO:0000313" key="2">
    <source>
        <dbReference type="Proteomes" id="UP000011668"/>
    </source>
</evidence>
<keyword evidence="2" id="KW-1185">Reference proteome</keyword>
<protein>
    <submittedName>
        <fullName evidence="1">Uncharacterized protein</fullName>
    </submittedName>
</protein>
<dbReference type="EMBL" id="AFRT01000144">
    <property type="protein sequence ID" value="ELU45193.1"/>
    <property type="molecule type" value="Genomic_DNA"/>
</dbReference>
<dbReference type="Proteomes" id="UP000011668">
    <property type="component" value="Unassembled WGS sequence"/>
</dbReference>
<dbReference type="AlphaFoldDB" id="L8X7Y7"/>
<proteinExistence type="predicted"/>
<reference evidence="1 2" key="1">
    <citation type="journal article" date="2013" name="Nat. Commun.">
        <title>The evolution and pathogenic mechanisms of the rice sheath blight pathogen.</title>
        <authorList>
            <person name="Zheng A."/>
            <person name="Lin R."/>
            <person name="Xu L."/>
            <person name="Qin P."/>
            <person name="Tang C."/>
            <person name="Ai P."/>
            <person name="Zhang D."/>
            <person name="Liu Y."/>
            <person name="Sun Z."/>
            <person name="Feng H."/>
            <person name="Wang Y."/>
            <person name="Chen Y."/>
            <person name="Liang X."/>
            <person name="Fu R."/>
            <person name="Li Q."/>
            <person name="Zhang J."/>
            <person name="Yu X."/>
            <person name="Xie Z."/>
            <person name="Ding L."/>
            <person name="Guan P."/>
            <person name="Tang J."/>
            <person name="Liang Y."/>
            <person name="Wang S."/>
            <person name="Deng Q."/>
            <person name="Li S."/>
            <person name="Zhu J."/>
            <person name="Wang L."/>
            <person name="Liu H."/>
            <person name="Li P."/>
        </authorList>
    </citation>
    <scope>NUCLEOTIDE SEQUENCE [LARGE SCALE GENOMIC DNA]</scope>
    <source>
        <strain evidence="2">AG-1 IA</strain>
    </source>
</reference>
<evidence type="ECO:0000313" key="1">
    <source>
        <dbReference type="EMBL" id="ELU45193.1"/>
    </source>
</evidence>
<accession>L8X7Y7</accession>
<dbReference type="HOGENOM" id="CLU_578937_0_0_1"/>
<organism evidence="1 2">
    <name type="scientific">Thanatephorus cucumeris (strain AG1-IA)</name>
    <name type="common">Rice sheath blight fungus</name>
    <name type="synonym">Rhizoctonia solani</name>
    <dbReference type="NCBI Taxonomy" id="983506"/>
    <lineage>
        <taxon>Eukaryota</taxon>
        <taxon>Fungi</taxon>
        <taxon>Dikarya</taxon>
        <taxon>Basidiomycota</taxon>
        <taxon>Agaricomycotina</taxon>
        <taxon>Agaricomycetes</taxon>
        <taxon>Cantharellales</taxon>
        <taxon>Ceratobasidiaceae</taxon>
        <taxon>Rhizoctonia</taxon>
        <taxon>Rhizoctonia solani AG-1</taxon>
    </lineage>
</organism>
<name>L8X7Y7_THACA</name>
<gene>
    <name evidence="1" type="ORF">AG1IA_00778</name>
</gene>